<dbReference type="AlphaFoldDB" id="A0AAU0MWW7"/>
<dbReference type="KEGG" id="mpaf:R5R33_12355"/>
<dbReference type="GO" id="GO:0019867">
    <property type="term" value="C:outer membrane"/>
    <property type="evidence" value="ECO:0007669"/>
    <property type="project" value="InterPro"/>
</dbReference>
<evidence type="ECO:0000313" key="2">
    <source>
        <dbReference type="EMBL" id="WOX04531.1"/>
    </source>
</evidence>
<feature type="chain" id="PRO_5043378394" evidence="1">
    <location>
        <begin position="21"/>
        <end position="229"/>
    </location>
</feature>
<dbReference type="InterPro" id="IPR005618">
    <property type="entry name" value="OMPW"/>
</dbReference>
<dbReference type="SUPFAM" id="SSF56925">
    <property type="entry name" value="OMPA-like"/>
    <property type="match status" value="1"/>
</dbReference>
<dbReference type="InterPro" id="IPR000758">
    <property type="entry name" value="Enterovir_OMP"/>
</dbReference>
<dbReference type="GO" id="GO:0044384">
    <property type="term" value="C:host outer membrane"/>
    <property type="evidence" value="ECO:0007669"/>
    <property type="project" value="InterPro"/>
</dbReference>
<protein>
    <submittedName>
        <fullName evidence="2">OmpW family outer membrane protein</fullName>
    </submittedName>
</protein>
<evidence type="ECO:0000313" key="3">
    <source>
        <dbReference type="Proteomes" id="UP001302477"/>
    </source>
</evidence>
<dbReference type="RefSeq" id="WP_318953009.1">
    <property type="nucleotide sequence ID" value="NZ_CP137555.1"/>
</dbReference>
<proteinExistence type="predicted"/>
<dbReference type="PANTHER" id="PTHR36920:SF1">
    <property type="entry name" value="OUTER MEMBRANE PROTEIN W"/>
    <property type="match status" value="1"/>
</dbReference>
<organism evidence="2 3">
    <name type="scientific">Microbulbifer pacificus</name>
    <dbReference type="NCBI Taxonomy" id="407164"/>
    <lineage>
        <taxon>Bacteria</taxon>
        <taxon>Pseudomonadati</taxon>
        <taxon>Pseudomonadota</taxon>
        <taxon>Gammaproteobacteria</taxon>
        <taxon>Cellvibrionales</taxon>
        <taxon>Microbulbiferaceae</taxon>
        <taxon>Microbulbifer</taxon>
    </lineage>
</organism>
<dbReference type="PANTHER" id="PTHR36920">
    <property type="match status" value="1"/>
</dbReference>
<dbReference type="Proteomes" id="UP001302477">
    <property type="component" value="Chromosome"/>
</dbReference>
<feature type="signal peptide" evidence="1">
    <location>
        <begin position="1"/>
        <end position="20"/>
    </location>
</feature>
<dbReference type="InterPro" id="IPR011250">
    <property type="entry name" value="OMP/PagP_B-barrel"/>
</dbReference>
<accession>A0AAU0MWW7</accession>
<dbReference type="GO" id="GO:0055085">
    <property type="term" value="P:transmembrane transport"/>
    <property type="evidence" value="ECO:0007669"/>
    <property type="project" value="TreeGrafter"/>
</dbReference>
<dbReference type="Pfam" id="PF03922">
    <property type="entry name" value="OmpW"/>
    <property type="match status" value="1"/>
</dbReference>
<dbReference type="Gene3D" id="2.40.160.20">
    <property type="match status" value="1"/>
</dbReference>
<gene>
    <name evidence="2" type="ORF">R5R33_12355</name>
</gene>
<name>A0AAU0MWW7_9GAMM</name>
<sequence>MKKMAFCCALVSLVSGSAFAYESGDLILRSGAATVSPEVSSSALALGDATLDGTAADVENGTALSLIGTYMLNNHWGLEVVAATPFSHDLKVSGLGETFDLGETRHLPPTVLLQYYPLAPSSRVQPYVGVGLNYTVFFDEEIAADANDVFATIGATGKAELSLKNSSGVAAEVGADIAFGADDRWLFNVALWWMDIDTKARVKVPGVGVVTADVALDPLVYTAGFGYRF</sequence>
<dbReference type="EMBL" id="CP137555">
    <property type="protein sequence ID" value="WOX04531.1"/>
    <property type="molecule type" value="Genomic_DNA"/>
</dbReference>
<reference evidence="2 3" key="1">
    <citation type="submission" date="2023-10" db="EMBL/GenBank/DDBJ databases">
        <title>Description of Microbulbifer bruguierae sp. nov., isolated from the sediments of mangrove plant Bruguiera sexangula and comparative genomic analyses of the genus Microbulbifer.</title>
        <authorList>
            <person name="Long M."/>
        </authorList>
    </citation>
    <scope>NUCLEOTIDE SEQUENCE [LARGE SCALE GENOMIC DNA]</scope>
    <source>
        <strain evidence="2 3">SPO729</strain>
    </source>
</reference>
<keyword evidence="3" id="KW-1185">Reference proteome</keyword>
<dbReference type="PROSITE" id="PS00695">
    <property type="entry name" value="ENT_VIR_OMP_2"/>
    <property type="match status" value="1"/>
</dbReference>
<evidence type="ECO:0000256" key="1">
    <source>
        <dbReference type="SAM" id="SignalP"/>
    </source>
</evidence>
<keyword evidence="1" id="KW-0732">Signal</keyword>